<dbReference type="EMBL" id="LR743605">
    <property type="protein sequence ID" value="CAA2634850.1"/>
    <property type="molecule type" value="Genomic_DNA"/>
</dbReference>
<accession>A0A7I8J775</accession>
<dbReference type="EMBL" id="CACRZD030000009">
    <property type="protein sequence ID" value="CAA6665272.1"/>
    <property type="molecule type" value="Genomic_DNA"/>
</dbReference>
<dbReference type="Proteomes" id="UP001189122">
    <property type="component" value="Unassembled WGS sequence"/>
</dbReference>
<organism evidence="1">
    <name type="scientific">Spirodela intermedia</name>
    <name type="common">Intermediate duckweed</name>
    <dbReference type="NCBI Taxonomy" id="51605"/>
    <lineage>
        <taxon>Eukaryota</taxon>
        <taxon>Viridiplantae</taxon>
        <taxon>Streptophyta</taxon>
        <taxon>Embryophyta</taxon>
        <taxon>Tracheophyta</taxon>
        <taxon>Spermatophyta</taxon>
        <taxon>Magnoliopsida</taxon>
        <taxon>Liliopsida</taxon>
        <taxon>Araceae</taxon>
        <taxon>Lemnoideae</taxon>
        <taxon>Spirodela</taxon>
    </lineage>
</organism>
<proteinExistence type="predicted"/>
<dbReference type="EMBL" id="CACRZD030000018">
    <property type="protein sequence ID" value="CAA6673823.1"/>
    <property type="molecule type" value="Genomic_DNA"/>
</dbReference>
<reference evidence="1 3" key="1">
    <citation type="submission" date="2019-12" db="EMBL/GenBank/DDBJ databases">
        <authorList>
            <person name="Scholz U."/>
            <person name="Mascher M."/>
            <person name="Fiebig A."/>
        </authorList>
    </citation>
    <scope>NUCLEOTIDE SEQUENCE</scope>
</reference>
<keyword evidence="3" id="KW-1185">Reference proteome</keyword>
<evidence type="ECO:0000313" key="3">
    <source>
        <dbReference type="Proteomes" id="UP001189122"/>
    </source>
</evidence>
<sequence length="15" mass="1822">MHAMKPHHCCCHMKK</sequence>
<protein>
    <submittedName>
        <fullName evidence="1">Uncharacterized protein</fullName>
    </submittedName>
</protein>
<evidence type="ECO:0000313" key="2">
    <source>
        <dbReference type="EMBL" id="CAA2634850.1"/>
    </source>
</evidence>
<name>A0A7I8J775_SPIIN</name>
<evidence type="ECO:0000313" key="1">
    <source>
        <dbReference type="EMBL" id="CAA2625940.1"/>
    </source>
</evidence>
<dbReference type="EMBL" id="LR743596">
    <property type="protein sequence ID" value="CAA2625940.1"/>
    <property type="molecule type" value="Genomic_DNA"/>
</dbReference>
<gene>
    <name evidence="1" type="ORF">SI7747_09011661</name>
    <name evidence="2" type="ORF">SI7747_18020239</name>
</gene>